<dbReference type="EMBL" id="CP063845">
    <property type="protein sequence ID" value="UFP95080.1"/>
    <property type="molecule type" value="Genomic_DNA"/>
</dbReference>
<feature type="transmembrane region" description="Helical" evidence="1">
    <location>
        <begin position="62"/>
        <end position="81"/>
    </location>
</feature>
<evidence type="ECO:0000313" key="2">
    <source>
        <dbReference type="EMBL" id="UFP95080.1"/>
    </source>
</evidence>
<feature type="transmembrane region" description="Helical" evidence="1">
    <location>
        <begin position="93"/>
        <end position="114"/>
    </location>
</feature>
<dbReference type="Proteomes" id="UP001054846">
    <property type="component" value="Chromosome"/>
</dbReference>
<sequence>METLIYGSYVVAIGGAIRAIDGRIINALALLPDDQYRPLLGWLLGVLYICLGWAFTELVHIFDAPVIGLSVAWIGLSWWLVDRHLKDPDAQEHAYAWTGRHLMFSGAFFLLLWLERSMIDGLGL</sequence>
<evidence type="ECO:0000256" key="1">
    <source>
        <dbReference type="SAM" id="Phobius"/>
    </source>
</evidence>
<keyword evidence="1" id="KW-0812">Transmembrane</keyword>
<keyword evidence="3" id="KW-1185">Reference proteome</keyword>
<proteinExistence type="predicted"/>
<name>A0ABY3PN88_9CYAN</name>
<accession>A0ABY3PN88</accession>
<reference evidence="2 3" key="1">
    <citation type="journal article" date="2021" name="Genome Biol. Evol.">
        <title>Complete Genome Sequencing of a Novel Gloeobacter Species from a Waterfall Cave in Mexico.</title>
        <authorList>
            <person name="Saw J.H."/>
            <person name="Cardona T."/>
            <person name="Montejano G."/>
        </authorList>
    </citation>
    <scope>NUCLEOTIDE SEQUENCE [LARGE SCALE GENOMIC DNA]</scope>
    <source>
        <strain evidence="2">MG652769</strain>
    </source>
</reference>
<protein>
    <submittedName>
        <fullName evidence="2">Uncharacterized protein</fullName>
    </submittedName>
</protein>
<keyword evidence="1" id="KW-0472">Membrane</keyword>
<feature type="transmembrane region" description="Helical" evidence="1">
    <location>
        <begin position="39"/>
        <end position="55"/>
    </location>
</feature>
<keyword evidence="1" id="KW-1133">Transmembrane helix</keyword>
<organism evidence="2 3">
    <name type="scientific">Gloeobacter morelensis MG652769</name>
    <dbReference type="NCBI Taxonomy" id="2781736"/>
    <lineage>
        <taxon>Bacteria</taxon>
        <taxon>Bacillati</taxon>
        <taxon>Cyanobacteriota</taxon>
        <taxon>Cyanophyceae</taxon>
        <taxon>Gloeobacterales</taxon>
        <taxon>Gloeobacteraceae</taxon>
        <taxon>Gloeobacter</taxon>
        <taxon>Gloeobacter morelensis</taxon>
    </lineage>
</organism>
<gene>
    <name evidence="2" type="ORF">ISF26_02180</name>
</gene>
<dbReference type="RefSeq" id="WP_230842230.1">
    <property type="nucleotide sequence ID" value="NZ_CP063845.1"/>
</dbReference>
<evidence type="ECO:0000313" key="3">
    <source>
        <dbReference type="Proteomes" id="UP001054846"/>
    </source>
</evidence>